<dbReference type="PANTHER" id="PTHR36842:SF1">
    <property type="entry name" value="PROTEIN TOLB"/>
    <property type="match status" value="1"/>
</dbReference>
<dbReference type="CDD" id="cd00063">
    <property type="entry name" value="FN3"/>
    <property type="match status" value="1"/>
</dbReference>
<accession>A0A9X4BNC1</accession>
<protein>
    <submittedName>
        <fullName evidence="5">Ig-like domain repeat protein</fullName>
    </submittedName>
</protein>
<feature type="chain" id="PRO_5040917219" evidence="3">
    <location>
        <begin position="24"/>
        <end position="2413"/>
    </location>
</feature>
<dbReference type="InterPro" id="IPR003961">
    <property type="entry name" value="FN3_dom"/>
</dbReference>
<dbReference type="PROSITE" id="PS50853">
    <property type="entry name" value="FN3"/>
    <property type="match status" value="2"/>
</dbReference>
<dbReference type="PANTHER" id="PTHR36842">
    <property type="entry name" value="PROTEIN TOLB HOMOLOG"/>
    <property type="match status" value="1"/>
</dbReference>
<dbReference type="GO" id="GO:0008237">
    <property type="term" value="F:metallopeptidase activity"/>
    <property type="evidence" value="ECO:0007669"/>
    <property type="project" value="InterPro"/>
</dbReference>
<keyword evidence="3" id="KW-0732">Signal</keyword>
<dbReference type="EMBL" id="JAOVZO020000023">
    <property type="protein sequence ID" value="MDC8016244.1"/>
    <property type="molecule type" value="Genomic_DNA"/>
</dbReference>
<dbReference type="SUPFAM" id="SSF69304">
    <property type="entry name" value="Tricorn protease N-terminal domain"/>
    <property type="match status" value="1"/>
</dbReference>
<evidence type="ECO:0000256" key="3">
    <source>
        <dbReference type="SAM" id="SignalP"/>
    </source>
</evidence>
<evidence type="ECO:0000256" key="2">
    <source>
        <dbReference type="SAM" id="MobiDB-lite"/>
    </source>
</evidence>
<feature type="region of interest" description="Disordered" evidence="2">
    <location>
        <begin position="746"/>
        <end position="770"/>
    </location>
</feature>
<dbReference type="Gene3D" id="2.60.40.10">
    <property type="entry name" value="Immunoglobulins"/>
    <property type="match status" value="10"/>
</dbReference>
<dbReference type="InterPro" id="IPR032109">
    <property type="entry name" value="Big_3_5"/>
</dbReference>
<feature type="domain" description="Fibronectin type-III" evidence="4">
    <location>
        <begin position="1674"/>
        <end position="1760"/>
    </location>
</feature>
<name>A0A9X4BNC1_9GAMM</name>
<evidence type="ECO:0000259" key="4">
    <source>
        <dbReference type="PROSITE" id="PS50853"/>
    </source>
</evidence>
<dbReference type="InterPro" id="IPR011042">
    <property type="entry name" value="6-blade_b-propeller_TolB-like"/>
</dbReference>
<evidence type="ECO:0000313" key="5">
    <source>
        <dbReference type="EMBL" id="MDC8016244.1"/>
    </source>
</evidence>
<gene>
    <name evidence="5" type="ORF">OD750_027265</name>
</gene>
<dbReference type="SUPFAM" id="SSF49265">
    <property type="entry name" value="Fibronectin type III"/>
    <property type="match status" value="3"/>
</dbReference>
<evidence type="ECO:0000313" key="6">
    <source>
        <dbReference type="Proteomes" id="UP001139971"/>
    </source>
</evidence>
<feature type="domain" description="Fibronectin type-III" evidence="4">
    <location>
        <begin position="1941"/>
        <end position="2029"/>
    </location>
</feature>
<dbReference type="RefSeq" id="WP_263542477.1">
    <property type="nucleotide sequence ID" value="NZ_JAOVZO020000023.1"/>
</dbReference>
<dbReference type="InterPro" id="IPR036116">
    <property type="entry name" value="FN3_sf"/>
</dbReference>
<evidence type="ECO:0000256" key="1">
    <source>
        <dbReference type="ARBA" id="ARBA00009820"/>
    </source>
</evidence>
<dbReference type="InterPro" id="IPR024079">
    <property type="entry name" value="MetalloPept_cat_dom_sf"/>
</dbReference>
<keyword evidence="6" id="KW-1185">Reference proteome</keyword>
<dbReference type="Pfam" id="PF07676">
    <property type="entry name" value="PD40"/>
    <property type="match status" value="1"/>
</dbReference>
<dbReference type="InterPro" id="IPR011659">
    <property type="entry name" value="WD40"/>
</dbReference>
<dbReference type="Gene3D" id="3.40.390.10">
    <property type="entry name" value="Collagenase (Catalytic Domain)"/>
    <property type="match status" value="1"/>
</dbReference>
<dbReference type="Gene3D" id="2.120.10.30">
    <property type="entry name" value="TolB, C-terminal domain"/>
    <property type="match status" value="2"/>
</dbReference>
<dbReference type="Proteomes" id="UP001139971">
    <property type="component" value="Unassembled WGS sequence"/>
</dbReference>
<proteinExistence type="inferred from homology"/>
<dbReference type="SMART" id="SM00060">
    <property type="entry name" value="FN3"/>
    <property type="match status" value="4"/>
</dbReference>
<comment type="caution">
    <text evidence="5">The sequence shown here is derived from an EMBL/GenBank/DDBJ whole genome shotgun (WGS) entry which is preliminary data.</text>
</comment>
<reference evidence="5" key="1">
    <citation type="submission" date="2023-02" db="EMBL/GenBank/DDBJ databases">
        <title>Tahibacter soli sp. nov. isolated from soil.</title>
        <authorList>
            <person name="Baek J.H."/>
            <person name="Lee J.K."/>
            <person name="Choi D.G."/>
            <person name="Jeon C.O."/>
        </authorList>
    </citation>
    <scope>NUCLEOTIDE SEQUENCE</scope>
    <source>
        <strain evidence="5">BL</strain>
    </source>
</reference>
<dbReference type="InterPro" id="IPR013783">
    <property type="entry name" value="Ig-like_fold"/>
</dbReference>
<comment type="similarity">
    <text evidence="1">Belongs to the TolB family.</text>
</comment>
<dbReference type="SUPFAM" id="SSF82171">
    <property type="entry name" value="DPP6 N-terminal domain-like"/>
    <property type="match status" value="1"/>
</dbReference>
<organism evidence="5 6">
    <name type="scientific">Tahibacter soli</name>
    <dbReference type="NCBI Taxonomy" id="2983605"/>
    <lineage>
        <taxon>Bacteria</taxon>
        <taxon>Pseudomonadati</taxon>
        <taxon>Pseudomonadota</taxon>
        <taxon>Gammaproteobacteria</taxon>
        <taxon>Lysobacterales</taxon>
        <taxon>Rhodanobacteraceae</taxon>
        <taxon>Tahibacter</taxon>
    </lineage>
</organism>
<dbReference type="Pfam" id="PF16640">
    <property type="entry name" value="Big_3_5"/>
    <property type="match status" value="2"/>
</dbReference>
<feature type="signal peptide" evidence="3">
    <location>
        <begin position="1"/>
        <end position="23"/>
    </location>
</feature>
<sequence>MKRLYLTALVAFGVTMLPQPGVAGGFVTVNQDEPDRVAHQNYYGGGGELSSIRVCIDNSINLSLATAAEPAVRNVIATYNRFRSLADNTFASGADTSAPADRVDFETVLLHEFMHAHGLDHPNQANNPAGNGTYGYYDSRSGDGANGVLDRLGDADGIPGSADDQRGDDVNLLWYPRGSNDPAFLPAVVDTTTMARTLDHLPPGQHFAANGNSDVMTALGHPNSEAVAVQGYIQGQVGRHLHNDDLAMLRLARAGIDGIAGTADDYRSTAVFAGYYNNPQGGECNIVVRFNDEVAFAGTFVGLAPLAPNHWRLIYPTRMRFNPAVNWYFTPGPNTVMQIDPVTPATSVGIAPYSVQATVGKAAYNLMSGTPRGTVVVRDGDRDDPQTATCSIELAPASGGTGSCTLTPLTAGQKTLTADYVGWGGWDGNTATAAHTSSGVVAFSNVTHAPSPSAIGVDVAFDWTLAPPANGAPVQPTGTVVVKEAANCASAPVDPSHQCTATLPAHACSIRFASPGTHTMQLCYAGDGAVAPATASTTHDVLAGRATATTIVGHSPSSTKPFEPYTVQVRVRETPDLGGFPQGAVIVRDGPENDPLTTRCTATLAGTANETASCQLASNRAGVRALTATFADQGMWTGSSSAQTAHSVRQFAIVANRPSSVPLGQPASVVVSLEVAPFAGTPAPTGTIVVGDGTDTCEIALPASHCLWYGSSVGTHPLIATWAGDANYPAMTTAAVAQTVSAAPPASPLWVSRPRSGYPDSNAASTGSTQGLSADGRFVAFSSTATDLVGDDTNGVEDVFVRDQSSGALRRVSVAADGTQGNGPSRFPAISADGRYVSFQSEASNFYPGDGADKDVFVKDLYTGALVRATTRADGSAPTTPEIAAPATQLRSSLSADGRFVAFSTYRVLAPGDVNGRMDVYVRDLVTGALDLVSSNGADQPGDNHSQFPAISANGRYVVYNSTAGNLVPDFTPNGLANRVFYKDRLTRASSLASAAADGTVASGACNDWPAISADGRYVAFQCSASNLPSAGWTGERVFVKDMTTGAIELGASSNVYRDSRTPALSADGRYLAMQLAYNLPPSHVGVYVKDRQTGQIVNQHVRPDGSTATEEQVSWEPRMWPSISADGRFVAFQSVSPTIAPPDNNGAADVFVRDRTAGVTRRASGAYFGLRNDGDSQNVAISRDGSLVLYDSWSSSLVDGDAVGTRDVFAYRTGNGATTRLSATASGTAGNGDSYAPAYAERAGDVYFLSAANNLVAGDTNGKVDLFRKRLSDGAIDRVNLFYGQQATADTLGPIAVSANARIIAVTSPDGNAVADRNGFTDILVYRRDAGGSIATGNLLTIGANGNSSQPSISDDGRILAFTSEATNLGVSGTAGLRNVYARNMREYFNVPQPTQLVSADAAGVPANGHSEQSSVSADGRYVAFVSWATNLVPGDDNGVADVFVKDLETGAIERVNTSAAGAQGTGGDCGSPSFSSGARFVGFACAQGNLVAGGNNTLAVYVKDRTSGAIARLSQNAAGIAADAASFAGTRAFGDNGMAAFASDAGNLAAIGTPLVSSVFLANYSGLFPASAVDIVSTSPALPEAGRGYTVNISVTGSGANPPSGRVRVFDGTDAYPTCVATLTPGTPSTGSCDMATGISGTATLTAYYGGDDTNGAASSAGYSLPVQDPVVPAKPTIVSATPGNGSVTLQIGISNIGSPFTGYTATCGTRSQDSPGVPITVTGLDNGVTVNCTIVSRNSIGTSPPSDPVAATPIGSTTTSIVSHAPNPSRVNTAYTVQVSVLGDGTPAPGGQVVVTDGGASCIATLAPGTPSTGSCTLTSLTRGNKTLTASYVANAAYTGSSGTAAHTVADVPAAPALTQATPGNARATLTFSLADDGGSAVLDYTATCGTQSTVGTASPIVVTGLANGTPVNCTVSARNAFGTGAASGALAVTPIGPPGAPTLVSVQPGDGSATLTFTAPANDGGSTIDYYRAVCSGKVVTGTASPIVVTGLTNGTVAFCSVFAHNAAGLSGIAGPLQVTPAASPGAPVLAAAQPGDTRVTLVFDPPASNGGSAILDYTATCGAQSITGAASPLAVTGLANDVEVSCRVVARNAASTGAASNALTATPAPARVGATVALTAGTAPSAWGQSLTFTVTVAPVAPATATPTGTVTFKDGDTPIAGCVDVALTTAAPIRAACTTAALSVGSHAITARYGGDATYTANQQPASNTLSHTVNRAVGTVDFGTLEFVYNGNVRPITATLHEEPGASCTVVPAGVGPGAGTTPVSATCTGTNYTASGGATAIIRKAGTFLALSSDCLRTFVEGQPFTLVATLTGGVGATGGVDFGDGQRALCGSVAVQGGAATCVATLTANDQPSAKLALAAAYPGDANHEASQAAPFDVTVLGLVEAIFRNGFEPAGDPDGCPVE</sequence>